<keyword evidence="2" id="KW-0677">Repeat</keyword>
<accession>A0A482XEL3</accession>
<keyword evidence="3 5" id="KW-0863">Zinc-finger</keyword>
<dbReference type="PANTHER" id="PTHR24379:SF121">
    <property type="entry name" value="C2H2-TYPE DOMAIN-CONTAINING PROTEIN"/>
    <property type="match status" value="1"/>
</dbReference>
<protein>
    <recommendedName>
        <fullName evidence="7">C2H2-type domain-containing protein</fullName>
    </recommendedName>
</protein>
<feature type="compositionally biased region" description="Low complexity" evidence="6">
    <location>
        <begin position="985"/>
        <end position="999"/>
    </location>
</feature>
<feature type="region of interest" description="Disordered" evidence="6">
    <location>
        <begin position="632"/>
        <end position="698"/>
    </location>
</feature>
<comment type="caution">
    <text evidence="8">The sequence shown here is derived from an EMBL/GenBank/DDBJ whole genome shotgun (WGS) entry which is preliminary data.</text>
</comment>
<name>A0A482XEL3_LAOST</name>
<evidence type="ECO:0000256" key="5">
    <source>
        <dbReference type="PROSITE-ProRule" id="PRU00042"/>
    </source>
</evidence>
<feature type="region of interest" description="Disordered" evidence="6">
    <location>
        <begin position="975"/>
        <end position="1004"/>
    </location>
</feature>
<dbReference type="FunFam" id="3.30.160.60:FF:002343">
    <property type="entry name" value="Zinc finger protein 33A"/>
    <property type="match status" value="1"/>
</dbReference>
<evidence type="ECO:0000259" key="7">
    <source>
        <dbReference type="PROSITE" id="PS50157"/>
    </source>
</evidence>
<feature type="region of interest" description="Disordered" evidence="6">
    <location>
        <begin position="236"/>
        <end position="292"/>
    </location>
</feature>
<keyword evidence="4" id="KW-0862">Zinc</keyword>
<evidence type="ECO:0000256" key="6">
    <source>
        <dbReference type="SAM" id="MobiDB-lite"/>
    </source>
</evidence>
<feature type="compositionally biased region" description="Polar residues" evidence="6">
    <location>
        <begin position="975"/>
        <end position="984"/>
    </location>
</feature>
<keyword evidence="9" id="KW-1185">Reference proteome</keyword>
<reference evidence="8 9" key="1">
    <citation type="journal article" date="2017" name="Gigascience">
        <title>Genome sequence of the small brown planthopper, Laodelphax striatellus.</title>
        <authorList>
            <person name="Zhu J."/>
            <person name="Jiang F."/>
            <person name="Wang X."/>
            <person name="Yang P."/>
            <person name="Bao Y."/>
            <person name="Zhao W."/>
            <person name="Wang W."/>
            <person name="Lu H."/>
            <person name="Wang Q."/>
            <person name="Cui N."/>
            <person name="Li J."/>
            <person name="Chen X."/>
            <person name="Luo L."/>
            <person name="Yu J."/>
            <person name="Kang L."/>
            <person name="Cui F."/>
        </authorList>
    </citation>
    <scope>NUCLEOTIDE SEQUENCE [LARGE SCALE GENOMIC DNA]</scope>
    <source>
        <strain evidence="8">Lst14</strain>
    </source>
</reference>
<dbReference type="PANTHER" id="PTHR24379">
    <property type="entry name" value="KRAB AND ZINC FINGER DOMAIN-CONTAINING"/>
    <property type="match status" value="1"/>
</dbReference>
<dbReference type="PROSITE" id="PS50157">
    <property type="entry name" value="ZINC_FINGER_C2H2_2"/>
    <property type="match status" value="6"/>
</dbReference>
<feature type="domain" description="C2H2-type" evidence="7">
    <location>
        <begin position="793"/>
        <end position="820"/>
    </location>
</feature>
<dbReference type="FunCoup" id="A0A482XEL3">
    <property type="interactions" value="344"/>
</dbReference>
<evidence type="ECO:0000313" key="8">
    <source>
        <dbReference type="EMBL" id="RZF44465.1"/>
    </source>
</evidence>
<dbReference type="Gene3D" id="3.30.160.60">
    <property type="entry name" value="Classic Zinc Finger"/>
    <property type="match status" value="5"/>
</dbReference>
<gene>
    <name evidence="8" type="ORF">LSTR_LSTR002238</name>
</gene>
<feature type="compositionally biased region" description="Basic and acidic residues" evidence="6">
    <location>
        <begin position="655"/>
        <end position="669"/>
    </location>
</feature>
<dbReference type="PROSITE" id="PS00028">
    <property type="entry name" value="ZINC_FINGER_C2H2_1"/>
    <property type="match status" value="5"/>
</dbReference>
<feature type="region of interest" description="Disordered" evidence="6">
    <location>
        <begin position="483"/>
        <end position="554"/>
    </location>
</feature>
<keyword evidence="1" id="KW-0479">Metal-binding</keyword>
<dbReference type="AlphaFoldDB" id="A0A482XEL3"/>
<feature type="compositionally biased region" description="Low complexity" evidence="6">
    <location>
        <begin position="518"/>
        <end position="528"/>
    </location>
</feature>
<evidence type="ECO:0000256" key="2">
    <source>
        <dbReference type="ARBA" id="ARBA00022737"/>
    </source>
</evidence>
<dbReference type="GO" id="GO:0008270">
    <property type="term" value="F:zinc ion binding"/>
    <property type="evidence" value="ECO:0007669"/>
    <property type="project" value="UniProtKB-KW"/>
</dbReference>
<dbReference type="STRING" id="195883.A0A482XEL3"/>
<dbReference type="InterPro" id="IPR013087">
    <property type="entry name" value="Znf_C2H2_type"/>
</dbReference>
<dbReference type="Proteomes" id="UP000291343">
    <property type="component" value="Unassembled WGS sequence"/>
</dbReference>
<feature type="domain" description="C2H2-type" evidence="7">
    <location>
        <begin position="863"/>
        <end position="890"/>
    </location>
</feature>
<feature type="compositionally biased region" description="Polar residues" evidence="6">
    <location>
        <begin position="483"/>
        <end position="494"/>
    </location>
</feature>
<sequence length="1060" mass="116299">MKVYSTNDKQMIATNVKEQATNAMITSRQNGQVMLLNTSPIQTSISPQMNQSILISTTPQMANMSSSGKGDILLSNVHLVSALQSPMIWSGDGMIKKATVTSDKTAIDSERIIRTNPPTIVANDLTAQSTTPTFLTIMTPQTNTVYNSQPQQLIMVGELAPNQIILTSDESTEILQQCKQMNTAETGRIKVEPVSSKALASNGGCGQVKQSQPLANAAPATELNITELRVEVIDGRGTSKKRSRKVNGLTQTTTDVLTQSSAHRQATITSSKLPPTNLQNQVGSQPRNNQSSVATNEIGYSAQLLSQLNDTGALPAISCSQVSSVLSALEPTGSSALVNKQTQTQESLQAQALASKLQFGPSKSTCTKQTRETNTKSVDSEKLKYYLRAQYSVLKQEDLANNLPGIYQCSECNYLSTNSSTVESHFERYHHLKSTVSTLPKKNILKCVGCSNEFYSKHSLQVHLLQDHEASGSEVSVMTDIIVQSQTPKGNTNDVPKEPRKEDGTNSQIADNQIQQMNTNTANSSSANYKTQNSNTVASTNSAEQMAENTVPKPAAPKATCLASYSSIASSLVIDLRASETAEDSDTRKSDEQLPTMDCTQLTNAQCLVDLTAQFSAAAQKLTLQEKHNSDAFTKDEEAAEDIVNKNNVNEDEEKPANDDKPSDVEMKEPALPARKKRGRPRSSRIASSAKKSMTHDGIDSEYSQRRCDIDGCELRYEFGSNLVYHQQCHKKGTFECPECCSVMPRWSAMAMHLWKTHNIDMELISCERCSYKTYFSKFLNMHVLTHGDERPFLCDTCGKGFKTRKQMRNHKVIHKSNSEQENAEGDASKTSKFSCTVCGRQMKDSRNLRLHMDNVHHKMRRFSCSFCSYTTYSRGSLLIHQRTHTGEKPFKCDACDYASKDHNSLRRHKMQHSGNKAYNCPHCSYACIQSSTYKAHLKSKHPGLDTGLMFSCAVCPFRTVNKANLLSHSASHVASPANRSPVQSGTAATGSGVSAVAAPHEEPTPVSLEVAEIDSALRPSPLPILGLPHAEIIISDHLGFEDSSESCEMIIPESQVNRR</sequence>
<feature type="compositionally biased region" description="Basic and acidic residues" evidence="6">
    <location>
        <begin position="495"/>
        <end position="504"/>
    </location>
</feature>
<feature type="compositionally biased region" description="Polar residues" evidence="6">
    <location>
        <begin position="529"/>
        <end position="548"/>
    </location>
</feature>
<feature type="compositionally biased region" description="Polar residues" evidence="6">
    <location>
        <begin position="505"/>
        <end position="517"/>
    </location>
</feature>
<dbReference type="InParanoid" id="A0A482XEL3"/>
<feature type="compositionally biased region" description="Basic residues" evidence="6">
    <location>
        <begin position="674"/>
        <end position="683"/>
    </location>
</feature>
<proteinExistence type="predicted"/>
<dbReference type="SMART" id="SM00355">
    <property type="entry name" value="ZnF_C2H2"/>
    <property type="match status" value="11"/>
</dbReference>
<dbReference type="EMBL" id="QKKF02010496">
    <property type="protein sequence ID" value="RZF44465.1"/>
    <property type="molecule type" value="Genomic_DNA"/>
</dbReference>
<evidence type="ECO:0000313" key="9">
    <source>
        <dbReference type="Proteomes" id="UP000291343"/>
    </source>
</evidence>
<dbReference type="GO" id="GO:0006355">
    <property type="term" value="P:regulation of DNA-templated transcription"/>
    <property type="evidence" value="ECO:0007669"/>
    <property type="project" value="UniProtKB-ARBA"/>
</dbReference>
<dbReference type="InterPro" id="IPR036236">
    <property type="entry name" value="Znf_C2H2_sf"/>
</dbReference>
<feature type="domain" description="C2H2-type" evidence="7">
    <location>
        <begin position="834"/>
        <end position="862"/>
    </location>
</feature>
<organism evidence="8 9">
    <name type="scientific">Laodelphax striatellus</name>
    <name type="common">Small brown planthopper</name>
    <name type="synonym">Delphax striatella</name>
    <dbReference type="NCBI Taxonomy" id="195883"/>
    <lineage>
        <taxon>Eukaryota</taxon>
        <taxon>Metazoa</taxon>
        <taxon>Ecdysozoa</taxon>
        <taxon>Arthropoda</taxon>
        <taxon>Hexapoda</taxon>
        <taxon>Insecta</taxon>
        <taxon>Pterygota</taxon>
        <taxon>Neoptera</taxon>
        <taxon>Paraneoptera</taxon>
        <taxon>Hemiptera</taxon>
        <taxon>Auchenorrhyncha</taxon>
        <taxon>Fulgoroidea</taxon>
        <taxon>Delphacidae</taxon>
        <taxon>Criomorphinae</taxon>
        <taxon>Laodelphax</taxon>
    </lineage>
</organism>
<evidence type="ECO:0000256" key="4">
    <source>
        <dbReference type="ARBA" id="ARBA00022833"/>
    </source>
</evidence>
<feature type="compositionally biased region" description="Polar residues" evidence="6">
    <location>
        <begin position="248"/>
        <end position="292"/>
    </location>
</feature>
<feature type="domain" description="C2H2-type" evidence="7">
    <location>
        <begin position="891"/>
        <end position="918"/>
    </location>
</feature>
<evidence type="ECO:0000256" key="1">
    <source>
        <dbReference type="ARBA" id="ARBA00022723"/>
    </source>
</evidence>
<feature type="domain" description="C2H2-type" evidence="7">
    <location>
        <begin position="919"/>
        <end position="947"/>
    </location>
</feature>
<feature type="domain" description="C2H2-type" evidence="7">
    <location>
        <begin position="765"/>
        <end position="792"/>
    </location>
</feature>
<dbReference type="SUPFAM" id="SSF57667">
    <property type="entry name" value="beta-beta-alpha zinc fingers"/>
    <property type="match status" value="3"/>
</dbReference>
<evidence type="ECO:0000256" key="3">
    <source>
        <dbReference type="ARBA" id="ARBA00022771"/>
    </source>
</evidence>
<dbReference type="OrthoDB" id="5876240at2759"/>